<dbReference type="Gene3D" id="3.90.215.10">
    <property type="entry name" value="Gamma Fibrinogen, chain A, domain 1"/>
    <property type="match status" value="1"/>
</dbReference>
<dbReference type="SUPFAM" id="SSF56496">
    <property type="entry name" value="Fibrinogen C-terminal domain-like"/>
    <property type="match status" value="1"/>
</dbReference>
<feature type="signal peptide" evidence="3">
    <location>
        <begin position="1"/>
        <end position="22"/>
    </location>
</feature>
<dbReference type="VEuPathDB" id="VectorBase:AGAMI1_007854"/>
<dbReference type="PROSITE" id="PS51406">
    <property type="entry name" value="FIBRINOGEN_C_2"/>
    <property type="match status" value="1"/>
</dbReference>
<feature type="chain" id="PRO_5037448446" evidence="3">
    <location>
        <begin position="23"/>
        <end position="634"/>
    </location>
</feature>
<reference evidence="5" key="3">
    <citation type="submission" date="2021-01" db="UniProtKB">
        <authorList>
            <consortium name="EnsemblMetazoa"/>
        </authorList>
    </citation>
    <scope>IDENTIFICATION</scope>
    <source>
        <strain evidence="5">PEST</strain>
    </source>
</reference>
<feature type="coiled-coil region" evidence="2">
    <location>
        <begin position="279"/>
        <end position="313"/>
    </location>
</feature>
<reference evidence="5 6" key="1">
    <citation type="journal article" date="2002" name="Science">
        <title>The genome sequence of the malaria mosquito Anopheles gambiae.</title>
        <authorList>
            <person name="Holt R.A."/>
            <person name="Subramanian G.M."/>
            <person name="Halpern A."/>
            <person name="Sutton G.G."/>
            <person name="Charlab R."/>
            <person name="Nusskern D.R."/>
            <person name="Wincker P."/>
            <person name="Clark A.G."/>
            <person name="Ribeiro J.M."/>
            <person name="Wides R."/>
            <person name="Salzberg S.L."/>
            <person name="Loftus B."/>
            <person name="Yandell M."/>
            <person name="Majoros W.H."/>
            <person name="Rusch D.B."/>
            <person name="Lai Z."/>
            <person name="Kraft C.L."/>
            <person name="Abril J.F."/>
            <person name="Anthouard V."/>
            <person name="Arensburger P."/>
            <person name="Atkinson P.W."/>
            <person name="Baden H."/>
            <person name="de Berardinis V."/>
            <person name="Baldwin D."/>
            <person name="Benes V."/>
            <person name="Biedler J."/>
            <person name="Blass C."/>
            <person name="Bolanos R."/>
            <person name="Boscus D."/>
            <person name="Barnstead M."/>
            <person name="Cai S."/>
            <person name="Center A."/>
            <person name="Chaturverdi K."/>
            <person name="Christophides G.K."/>
            <person name="Chrystal M.A."/>
            <person name="Clamp M."/>
            <person name="Cravchik A."/>
            <person name="Curwen V."/>
            <person name="Dana A."/>
            <person name="Delcher A."/>
            <person name="Dew I."/>
            <person name="Evans C.A."/>
            <person name="Flanigan M."/>
            <person name="Grundschober-Freimoser A."/>
            <person name="Friedli L."/>
            <person name="Gu Z."/>
            <person name="Guan P."/>
            <person name="Guigo R."/>
            <person name="Hillenmeyer M.E."/>
            <person name="Hladun S.L."/>
            <person name="Hogan J.R."/>
            <person name="Hong Y.S."/>
            <person name="Hoover J."/>
            <person name="Jaillon O."/>
            <person name="Ke Z."/>
            <person name="Kodira C."/>
            <person name="Kokoza E."/>
            <person name="Koutsos A."/>
            <person name="Letunic I."/>
            <person name="Levitsky A."/>
            <person name="Liang Y."/>
            <person name="Lin J.J."/>
            <person name="Lobo N.F."/>
            <person name="Lopez J.R."/>
            <person name="Malek J.A."/>
            <person name="McIntosh T.C."/>
            <person name="Meister S."/>
            <person name="Miller J."/>
            <person name="Mobarry C."/>
            <person name="Mongin E."/>
            <person name="Murphy S.D."/>
            <person name="O'Brochta D.A."/>
            <person name="Pfannkoch C."/>
            <person name="Qi R."/>
            <person name="Regier M.A."/>
            <person name="Remington K."/>
            <person name="Shao H."/>
            <person name="Sharakhova M.V."/>
            <person name="Sitter C.D."/>
            <person name="Shetty J."/>
            <person name="Smith T.J."/>
            <person name="Strong R."/>
            <person name="Sun J."/>
            <person name="Thomasova D."/>
            <person name="Ton L.Q."/>
            <person name="Topalis P."/>
            <person name="Tu Z."/>
            <person name="Unger M.F."/>
            <person name="Walenz B."/>
            <person name="Wang A."/>
            <person name="Wang J."/>
            <person name="Wang M."/>
            <person name="Wang X."/>
            <person name="Woodford K.J."/>
            <person name="Wortman J.R."/>
            <person name="Wu M."/>
            <person name="Yao A."/>
            <person name="Zdobnov E.M."/>
            <person name="Zhang H."/>
            <person name="Zhao Q."/>
            <person name="Zhao S."/>
            <person name="Zhu S.C."/>
            <person name="Zhimulev I."/>
            <person name="Coluzzi M."/>
            <person name="della Torre A."/>
            <person name="Roth C.W."/>
            <person name="Louis C."/>
            <person name="Kalush F."/>
            <person name="Mural R.J."/>
            <person name="Myers E.W."/>
            <person name="Adams M.D."/>
            <person name="Smith H.O."/>
            <person name="Broder S."/>
            <person name="Gardner M.J."/>
            <person name="Fraser C.M."/>
            <person name="Birney E."/>
            <person name="Bork P."/>
            <person name="Brey P.T."/>
            <person name="Venter J.C."/>
            <person name="Weissenbach J."/>
            <person name="Kafatos F.C."/>
            <person name="Collins F.H."/>
            <person name="Hoffman S.L."/>
        </authorList>
    </citation>
    <scope>NUCLEOTIDE SEQUENCE [LARGE SCALE GENOMIC DNA]</scope>
    <source>
        <strain evidence="5 6">PEST</strain>
    </source>
</reference>
<keyword evidence="3" id="KW-0732">Signal</keyword>
<evidence type="ECO:0000313" key="5">
    <source>
        <dbReference type="EnsemblMetazoa" id="AGAP010763-PA"/>
    </source>
</evidence>
<dbReference type="SMART" id="SM00186">
    <property type="entry name" value="FBG"/>
    <property type="match status" value="1"/>
</dbReference>
<evidence type="ECO:0000313" key="6">
    <source>
        <dbReference type="Proteomes" id="UP000007062"/>
    </source>
</evidence>
<dbReference type="InterPro" id="IPR020837">
    <property type="entry name" value="Fibrinogen_CS"/>
</dbReference>
<dbReference type="InterPro" id="IPR002181">
    <property type="entry name" value="Fibrinogen_a/b/g_C_dom"/>
</dbReference>
<dbReference type="CDD" id="cd00087">
    <property type="entry name" value="FReD"/>
    <property type="match status" value="1"/>
</dbReference>
<name>A0A1S4H5V1_ANOGA</name>
<dbReference type="Pfam" id="PF00147">
    <property type="entry name" value="Fibrinogen_C"/>
    <property type="match status" value="1"/>
</dbReference>
<dbReference type="EnsemblMetazoa" id="AGAP010763-RA">
    <property type="protein sequence ID" value="AGAP010763-PA"/>
    <property type="gene ID" value="AGAP010763"/>
</dbReference>
<dbReference type="InterPro" id="IPR050373">
    <property type="entry name" value="Fibrinogen_C-term_domain"/>
</dbReference>
<evidence type="ECO:0000259" key="4">
    <source>
        <dbReference type="PROSITE" id="PS51406"/>
    </source>
</evidence>
<feature type="domain" description="Fibrinogen C-terminal" evidence="4">
    <location>
        <begin position="422"/>
        <end position="634"/>
    </location>
</feature>
<dbReference type="PANTHER" id="PTHR19143:SF327">
    <property type="entry name" value="FI21813P1-RELATED"/>
    <property type="match status" value="1"/>
</dbReference>
<dbReference type="AlphaFoldDB" id="A0A1S4H5V1"/>
<dbReference type="GO" id="GO:0005615">
    <property type="term" value="C:extracellular space"/>
    <property type="evidence" value="ECO:0000318"/>
    <property type="project" value="GO_Central"/>
</dbReference>
<evidence type="ECO:0000256" key="2">
    <source>
        <dbReference type="SAM" id="Coils"/>
    </source>
</evidence>
<protein>
    <submittedName>
        <fullName evidence="5">Fibrinogen C-terminal domain-containing protein</fullName>
    </submittedName>
</protein>
<organism evidence="5 6">
    <name type="scientific">Anopheles gambiae</name>
    <name type="common">African malaria mosquito</name>
    <dbReference type="NCBI Taxonomy" id="7165"/>
    <lineage>
        <taxon>Eukaryota</taxon>
        <taxon>Metazoa</taxon>
        <taxon>Ecdysozoa</taxon>
        <taxon>Arthropoda</taxon>
        <taxon>Hexapoda</taxon>
        <taxon>Insecta</taxon>
        <taxon>Pterygota</taxon>
        <taxon>Neoptera</taxon>
        <taxon>Endopterygota</taxon>
        <taxon>Diptera</taxon>
        <taxon>Nematocera</taxon>
        <taxon>Culicoidea</taxon>
        <taxon>Culicidae</taxon>
        <taxon>Anophelinae</taxon>
        <taxon>Anopheles</taxon>
    </lineage>
</organism>
<keyword evidence="2" id="KW-0175">Coiled coil</keyword>
<sequence>MYVTKIGVLVMVALFSIAKVRGVDRNIRDTTLPVFAFEMIITKLEHLLDKWNEAEAAVKQDREIVEQKLAAVTRSIIQQEKTMDQLLTKQQTLLNQMLQDKWNELKAEMKQDREIVEQKLAAVTRSIIQQEKTMDQNRTKQQTLLNQMLQDKWNKMKAEMKLDREIVEQKLADVTRSIIQQEKKIDQSHKQQTQWNEMKAEMKQDREIVEQKMADVTHNIIQQEKTMDQLLTKQQTLLNQMLQDKWNEMKAVMMQDREIVEQKLADVTRSIIHLEKTMVQNLTKQHTQWNEMKAEMKQDREIVEQKLAGLTRSIIQQEKTMDQNRTKQQTLLNQMLQDKWNEMKAEMKLDREIVEQKLADVTRSIIQQEITIDQSLTNVKTQLNQMLTEQTVNAKRKKMKQEIQKLASNNDLARFKASSGLYLQSISSGSCKEEPSKESGKYILQSTEKDEPFLGYCEQTAFGGGWLVFQYRYDGSVDFYRKWTEYRDGFGSIDGEFWLGLKQLHRLTSARKHELLVELKDFDGNYIYARYDEFAIGSEEEQFPLAKLGAYTGTGGESLLVHKGMKFVTKDRNNDLTPNTNCAIRYKGAWWYNKCHDSNLNGLYRNSVDGKNIVWSHYKLRLGLAYTRMLIRET</sequence>
<dbReference type="EMBL" id="AAAB01008979">
    <property type="status" value="NOT_ANNOTATED_CDS"/>
    <property type="molecule type" value="Genomic_DNA"/>
</dbReference>
<reference evidence="5 6" key="2">
    <citation type="journal article" date="2004" name="Trends Parasitol.">
        <title>The Anopheles gambiae genome: an update.</title>
        <authorList>
            <person name="Mongin E."/>
            <person name="Louis C."/>
            <person name="Holt R.A."/>
            <person name="Birney E."/>
            <person name="Collins F.H."/>
        </authorList>
    </citation>
    <scope>NUCLEOTIDE SEQUENCE [LARGE SCALE GENOMIC DNA]</scope>
    <source>
        <strain evidence="5 6">PEST</strain>
    </source>
</reference>
<dbReference type="Proteomes" id="UP000007062">
    <property type="component" value="Chromosome 3L"/>
</dbReference>
<evidence type="ECO:0000256" key="1">
    <source>
        <dbReference type="ARBA" id="ARBA00023157"/>
    </source>
</evidence>
<dbReference type="HOGENOM" id="CLU_038628_1_1_1"/>
<proteinExistence type="predicted"/>
<evidence type="ECO:0000256" key="3">
    <source>
        <dbReference type="SAM" id="SignalP"/>
    </source>
</evidence>
<dbReference type="InterPro" id="IPR036056">
    <property type="entry name" value="Fibrinogen-like_C"/>
</dbReference>
<keyword evidence="1" id="KW-1015">Disulfide bond</keyword>
<dbReference type="PROSITE" id="PS00514">
    <property type="entry name" value="FIBRINOGEN_C_1"/>
    <property type="match status" value="1"/>
</dbReference>
<dbReference type="PANTHER" id="PTHR19143">
    <property type="entry name" value="FIBRINOGEN/TENASCIN/ANGIOPOEITIN"/>
    <property type="match status" value="1"/>
</dbReference>
<accession>A0A1S4H5V1</accession>
<dbReference type="InterPro" id="IPR014716">
    <property type="entry name" value="Fibrinogen_a/b/g_C_1"/>
</dbReference>
<keyword evidence="6" id="KW-1185">Reference proteome</keyword>
<dbReference type="VEuPathDB" id="VectorBase:AGAMI1_008562"/>